<reference evidence="1" key="1">
    <citation type="journal article" date="2020" name="Nature">
        <title>Giant virus diversity and host interactions through global metagenomics.</title>
        <authorList>
            <person name="Schulz F."/>
            <person name="Roux S."/>
            <person name="Paez-Espino D."/>
            <person name="Jungbluth S."/>
            <person name="Walsh D.A."/>
            <person name="Denef V.J."/>
            <person name="McMahon K.D."/>
            <person name="Konstantinidis K.T."/>
            <person name="Eloe-Fadrosh E.A."/>
            <person name="Kyrpides N.C."/>
            <person name="Woyke T."/>
        </authorList>
    </citation>
    <scope>NUCLEOTIDE SEQUENCE</scope>
    <source>
        <strain evidence="1">GVMAG-M-3300020595-32</strain>
    </source>
</reference>
<dbReference type="AlphaFoldDB" id="A0A6C0CGP3"/>
<sequence>MINENAQPDVTSVEQYIQFKNMKITSLGDLKFNCSIDYNILDVKDDLLDVESVKLSELKNYVKEAVNHHYQSTDPYKIYLKSGKKYIAKKGSNYDFDKDSYSEILHMNNLKKFKLL</sequence>
<proteinExistence type="predicted"/>
<organism evidence="1">
    <name type="scientific">viral metagenome</name>
    <dbReference type="NCBI Taxonomy" id="1070528"/>
    <lineage>
        <taxon>unclassified sequences</taxon>
        <taxon>metagenomes</taxon>
        <taxon>organismal metagenomes</taxon>
    </lineage>
</organism>
<name>A0A6C0CGP3_9ZZZZ</name>
<evidence type="ECO:0000313" key="1">
    <source>
        <dbReference type="EMBL" id="QHT02794.1"/>
    </source>
</evidence>
<accession>A0A6C0CGP3</accession>
<dbReference type="EMBL" id="MN739400">
    <property type="protein sequence ID" value="QHT02794.1"/>
    <property type="molecule type" value="Genomic_DNA"/>
</dbReference>
<protein>
    <submittedName>
        <fullName evidence="1">Uncharacterized protein</fullName>
    </submittedName>
</protein>